<dbReference type="GO" id="GO:0004114">
    <property type="term" value="F:3',5'-cyclic-nucleotide phosphodiesterase activity"/>
    <property type="evidence" value="ECO:0007669"/>
    <property type="project" value="UniProtKB-EC"/>
</dbReference>
<evidence type="ECO:0000256" key="2">
    <source>
        <dbReference type="ARBA" id="ARBA00022801"/>
    </source>
</evidence>
<dbReference type="EC" id="3.1.4.17" evidence="6"/>
<dbReference type="InterPro" id="IPR042281">
    <property type="entry name" value="GpdQ_beta-strand"/>
</dbReference>
<evidence type="ECO:0000313" key="7">
    <source>
        <dbReference type="Proteomes" id="UP000032232"/>
    </source>
</evidence>
<protein>
    <submittedName>
        <fullName evidence="6">CpdA protein</fullName>
        <ecNumber evidence="6">3.1.4.17</ecNumber>
    </submittedName>
</protein>
<reference evidence="6 7" key="1">
    <citation type="submission" date="2015-02" db="EMBL/GenBank/DDBJ databases">
        <title>Genome Sequence of Jannaschia aquimarina DSM28248, a member of the Roseobacter clade.</title>
        <authorList>
            <person name="Voget S."/>
            <person name="Daniel R."/>
        </authorList>
    </citation>
    <scope>NUCLEOTIDE SEQUENCE [LARGE SCALE GENOMIC DNA]</scope>
    <source>
        <strain evidence="6 7">GSW-M26</strain>
    </source>
</reference>
<organism evidence="6 7">
    <name type="scientific">Jannaschia aquimarina</name>
    <dbReference type="NCBI Taxonomy" id="935700"/>
    <lineage>
        <taxon>Bacteria</taxon>
        <taxon>Pseudomonadati</taxon>
        <taxon>Pseudomonadota</taxon>
        <taxon>Alphaproteobacteria</taxon>
        <taxon>Rhodobacterales</taxon>
        <taxon>Roseobacteraceae</taxon>
        <taxon>Jannaschia</taxon>
    </lineage>
</organism>
<comment type="similarity">
    <text evidence="4">Belongs to the cyclic nucleotide phosphodiesterase class-III family.</text>
</comment>
<dbReference type="RefSeq" id="WP_043920118.1">
    <property type="nucleotide sequence ID" value="NZ_FZPF01000001.1"/>
</dbReference>
<comment type="caution">
    <text evidence="6">The sequence shown here is derived from an EMBL/GenBank/DDBJ whole genome shotgun (WGS) entry which is preliminary data.</text>
</comment>
<dbReference type="InterPro" id="IPR050884">
    <property type="entry name" value="CNP_phosphodiesterase-III"/>
</dbReference>
<dbReference type="GO" id="GO:0046872">
    <property type="term" value="F:metal ion binding"/>
    <property type="evidence" value="ECO:0007669"/>
    <property type="project" value="UniProtKB-KW"/>
</dbReference>
<dbReference type="STRING" id="935700.jaqu_33720"/>
<dbReference type="Gene3D" id="3.30.750.180">
    <property type="entry name" value="GpdQ, beta-strand dimerisation domain"/>
    <property type="match status" value="1"/>
</dbReference>
<dbReference type="Gene3D" id="3.60.21.40">
    <property type="entry name" value="GpdQ, catalytic alpha/beta sandwich domain"/>
    <property type="match status" value="1"/>
</dbReference>
<dbReference type="SUPFAM" id="SSF56300">
    <property type="entry name" value="Metallo-dependent phosphatases"/>
    <property type="match status" value="1"/>
</dbReference>
<dbReference type="PATRIC" id="fig|935700.4.peg.3481"/>
<dbReference type="Pfam" id="PF00149">
    <property type="entry name" value="Metallophos"/>
    <property type="match status" value="1"/>
</dbReference>
<name>A0A0D1EDM3_9RHOB</name>
<dbReference type="Proteomes" id="UP000032232">
    <property type="component" value="Unassembled WGS sequence"/>
</dbReference>
<evidence type="ECO:0000256" key="1">
    <source>
        <dbReference type="ARBA" id="ARBA00022723"/>
    </source>
</evidence>
<accession>A0A0D1EDM3</accession>
<keyword evidence="1" id="KW-0479">Metal-binding</keyword>
<keyword evidence="2 6" id="KW-0378">Hydrolase</keyword>
<evidence type="ECO:0000259" key="5">
    <source>
        <dbReference type="Pfam" id="PF00149"/>
    </source>
</evidence>
<sequence length="266" mass="28379">MLIAQLTDLHVLADGAPAYGRVDTLGHLRRAVDHLNALPLDGVIITGDLVEDSSADSYATLRPELDRLAAPWWPIPGNHDGPAFWDVFDDRMTDPAREIGHVVDLPGLRLVLLDTRVEGDPFGRVDAARAGWLAEALDADLPTLLAMHHPPIRTGIAHMDRIGLEDLDALTAALQPRPPHAILCGHAHRTIQGRLGGVPVLVAPSSADAVALHLETDAPPAFALEPPGVLLHLMDGAELVTHLSHIGPYPEPRAAHETDQGSAHGA</sequence>
<feature type="domain" description="Calcineurin-like phosphoesterase" evidence="5">
    <location>
        <begin position="1"/>
        <end position="189"/>
    </location>
</feature>
<gene>
    <name evidence="6" type="primary">cpdA</name>
    <name evidence="6" type="ORF">jaqu_33720</name>
</gene>
<dbReference type="OrthoDB" id="651281at2"/>
<dbReference type="InterPro" id="IPR042283">
    <property type="entry name" value="GpdQ_catalytic"/>
</dbReference>
<keyword evidence="7" id="KW-1185">Reference proteome</keyword>
<proteinExistence type="inferred from homology"/>
<dbReference type="AlphaFoldDB" id="A0A0D1EDM3"/>
<keyword evidence="3" id="KW-0408">Iron</keyword>
<evidence type="ECO:0000313" key="6">
    <source>
        <dbReference type="EMBL" id="KIT15046.1"/>
    </source>
</evidence>
<dbReference type="PANTHER" id="PTHR42988:SF2">
    <property type="entry name" value="CYCLIC NUCLEOTIDE PHOSPHODIESTERASE CBUA0032-RELATED"/>
    <property type="match status" value="1"/>
</dbReference>
<dbReference type="InterPro" id="IPR004843">
    <property type="entry name" value="Calcineurin-like_PHP"/>
</dbReference>
<dbReference type="PANTHER" id="PTHR42988">
    <property type="entry name" value="PHOSPHOHYDROLASE"/>
    <property type="match status" value="1"/>
</dbReference>
<dbReference type="InterPro" id="IPR029052">
    <property type="entry name" value="Metallo-depent_PP-like"/>
</dbReference>
<evidence type="ECO:0000256" key="4">
    <source>
        <dbReference type="ARBA" id="ARBA00025742"/>
    </source>
</evidence>
<evidence type="ECO:0000256" key="3">
    <source>
        <dbReference type="ARBA" id="ARBA00023004"/>
    </source>
</evidence>
<dbReference type="EMBL" id="JYFE01000060">
    <property type="protein sequence ID" value="KIT15046.1"/>
    <property type="molecule type" value="Genomic_DNA"/>
</dbReference>